<dbReference type="SUPFAM" id="SSF56176">
    <property type="entry name" value="FAD-binding/transporter-associated domain-like"/>
    <property type="match status" value="1"/>
</dbReference>
<dbReference type="RefSeq" id="WP_200201925.1">
    <property type="nucleotide sequence ID" value="NZ_JAVMBO010000018.1"/>
</dbReference>
<dbReference type="InterPro" id="IPR005170">
    <property type="entry name" value="Transptr-assoc_dom"/>
</dbReference>
<dbReference type="InterPro" id="IPR044751">
    <property type="entry name" value="Ion_transp-like_CBS"/>
</dbReference>
<dbReference type="InterPro" id="IPR046342">
    <property type="entry name" value="CBS_dom_sf"/>
</dbReference>
<keyword evidence="6 10" id="KW-1133">Transmembrane helix</keyword>
<dbReference type="InterPro" id="IPR002550">
    <property type="entry name" value="CNNM"/>
</dbReference>
<evidence type="ECO:0000256" key="10">
    <source>
        <dbReference type="PROSITE-ProRule" id="PRU01193"/>
    </source>
</evidence>
<dbReference type="PANTHER" id="PTHR22777">
    <property type="entry name" value="HEMOLYSIN-RELATED"/>
    <property type="match status" value="1"/>
</dbReference>
<evidence type="ECO:0000256" key="2">
    <source>
        <dbReference type="ARBA" id="ARBA00006337"/>
    </source>
</evidence>
<dbReference type="Pfam" id="PF00571">
    <property type="entry name" value="CBS"/>
    <property type="match status" value="1"/>
</dbReference>
<dbReference type="PROSITE" id="PS51846">
    <property type="entry name" value="CNNM"/>
    <property type="match status" value="1"/>
</dbReference>
<feature type="transmembrane region" description="Helical" evidence="11">
    <location>
        <begin position="62"/>
        <end position="86"/>
    </location>
</feature>
<evidence type="ECO:0000259" key="13">
    <source>
        <dbReference type="PROSITE" id="PS51846"/>
    </source>
</evidence>
<name>A0ABU2HNA3_9GAMM</name>
<feature type="domain" description="CBS" evidence="12">
    <location>
        <begin position="272"/>
        <end position="330"/>
    </location>
</feature>
<feature type="transmembrane region" description="Helical" evidence="11">
    <location>
        <begin position="130"/>
        <end position="157"/>
    </location>
</feature>
<comment type="caution">
    <text evidence="14">The sequence shown here is derived from an EMBL/GenBank/DDBJ whole genome shotgun (WGS) entry which is preliminary data.</text>
</comment>
<dbReference type="EMBL" id="JAVMBO010000018">
    <property type="protein sequence ID" value="MDS1311820.1"/>
    <property type="molecule type" value="Genomic_DNA"/>
</dbReference>
<evidence type="ECO:0000256" key="3">
    <source>
        <dbReference type="ARBA" id="ARBA00022475"/>
    </source>
</evidence>
<keyword evidence="3" id="KW-1003">Cell membrane</keyword>
<evidence type="ECO:0000256" key="6">
    <source>
        <dbReference type="ARBA" id="ARBA00022989"/>
    </source>
</evidence>
<feature type="transmembrane region" description="Helical" evidence="11">
    <location>
        <begin position="6"/>
        <end position="25"/>
    </location>
</feature>
<evidence type="ECO:0000256" key="8">
    <source>
        <dbReference type="ARBA" id="ARBA00023136"/>
    </source>
</evidence>
<evidence type="ECO:0000313" key="14">
    <source>
        <dbReference type="EMBL" id="MDS1311820.1"/>
    </source>
</evidence>
<dbReference type="PROSITE" id="PS51371">
    <property type="entry name" value="CBS"/>
    <property type="match status" value="1"/>
</dbReference>
<proteinExistence type="inferred from homology"/>
<dbReference type="SMART" id="SM01091">
    <property type="entry name" value="CorC_HlyC"/>
    <property type="match status" value="1"/>
</dbReference>
<reference evidence="14" key="1">
    <citation type="submission" date="2023-09" db="EMBL/GenBank/DDBJ databases">
        <title>Marinobacter sediminicola sp. nov. and Marinobacter maritimum sp. nov., isolated from marine sediment.</title>
        <authorList>
            <person name="An J."/>
        </authorList>
    </citation>
    <scope>NUCLEOTIDE SEQUENCE</scope>
    <source>
        <strain evidence="14">F60267</strain>
    </source>
</reference>
<dbReference type="CDD" id="cd04590">
    <property type="entry name" value="CBS_pair_CorC_HlyC_assoc"/>
    <property type="match status" value="1"/>
</dbReference>
<comment type="similarity">
    <text evidence="2">Belongs to the UPF0053 family.</text>
</comment>
<dbReference type="InterPro" id="IPR036318">
    <property type="entry name" value="FAD-bd_PCMH-like_sf"/>
</dbReference>
<accession>A0ABU2HNA3</accession>
<dbReference type="InterPro" id="IPR016169">
    <property type="entry name" value="FAD-bd_PCMH_sub2"/>
</dbReference>
<dbReference type="Pfam" id="PF01595">
    <property type="entry name" value="CNNM"/>
    <property type="match status" value="1"/>
</dbReference>
<dbReference type="PANTHER" id="PTHR22777:SF32">
    <property type="entry name" value="UPF0053 INNER MEMBRANE PROTEIN YFJD"/>
    <property type="match status" value="1"/>
</dbReference>
<keyword evidence="5" id="KW-0677">Repeat</keyword>
<keyword evidence="8 10" id="KW-0472">Membrane</keyword>
<sequence>MDGTSLTALSIILVGLIMLSAFFSSSETGMMSLNRYRLKHMAKTGHKGAKRAQGLLKRTDQLIGIILIGNNFVNILASSIATVIAIRLWGDAGIAIATLLLTIVILIFAEVTPKTLAALFPEKIAFPASYILGPLLKILYPIVWAVNLFTGAILWVLRISPNDSASDHLSREELRTLVNEAGALIPTKHKDMLVSILDLEKVTVNDIMVPRNEVSGIDLDDDTDTILRQLRNSQHTRLPVFKGDINNIQGILHLRSATKLLQQDEISKPMIMQLCQEPYFVPESTPLNTQLINFQKGKRRFGIVVDEYGDVLGLATLEDILEEIVGEFTTDYAAASPDIIPQEDGTFIVDGTASVRSINKSLGWKLPTDGPKTLNGLITETLENIPDTNVCLRVDGHRVEVLQIKDNVVKAAIVHPKKRKKRALSIV</sequence>
<dbReference type="Pfam" id="PF03471">
    <property type="entry name" value="CorC_HlyC"/>
    <property type="match status" value="1"/>
</dbReference>
<evidence type="ECO:0000259" key="12">
    <source>
        <dbReference type="PROSITE" id="PS51371"/>
    </source>
</evidence>
<comment type="subcellular location">
    <subcellularLocation>
        <location evidence="1">Cell membrane</location>
        <topology evidence="1">Multi-pass membrane protein</topology>
    </subcellularLocation>
</comment>
<evidence type="ECO:0000313" key="15">
    <source>
        <dbReference type="Proteomes" id="UP001267407"/>
    </source>
</evidence>
<evidence type="ECO:0000256" key="5">
    <source>
        <dbReference type="ARBA" id="ARBA00022737"/>
    </source>
</evidence>
<keyword evidence="7 9" id="KW-0129">CBS domain</keyword>
<dbReference type="InterPro" id="IPR000644">
    <property type="entry name" value="CBS_dom"/>
</dbReference>
<dbReference type="Gene3D" id="3.30.465.10">
    <property type="match status" value="1"/>
</dbReference>
<keyword evidence="4 10" id="KW-0812">Transmembrane</keyword>
<feature type="domain" description="CNNM transmembrane" evidence="13">
    <location>
        <begin position="2"/>
        <end position="192"/>
    </location>
</feature>
<evidence type="ECO:0000256" key="4">
    <source>
        <dbReference type="ARBA" id="ARBA00022692"/>
    </source>
</evidence>
<keyword evidence="15" id="KW-1185">Reference proteome</keyword>
<evidence type="ECO:0000256" key="11">
    <source>
        <dbReference type="SAM" id="Phobius"/>
    </source>
</evidence>
<dbReference type="Gene3D" id="3.10.580.10">
    <property type="entry name" value="CBS-domain"/>
    <property type="match status" value="1"/>
</dbReference>
<gene>
    <name evidence="14" type="ORF">RKA07_17095</name>
</gene>
<protein>
    <submittedName>
        <fullName evidence="14">HlyC/CorC family transporter</fullName>
    </submittedName>
</protein>
<dbReference type="SUPFAM" id="SSF54631">
    <property type="entry name" value="CBS-domain pair"/>
    <property type="match status" value="1"/>
</dbReference>
<evidence type="ECO:0000256" key="9">
    <source>
        <dbReference type="PROSITE-ProRule" id="PRU00703"/>
    </source>
</evidence>
<dbReference type="Proteomes" id="UP001267407">
    <property type="component" value="Unassembled WGS sequence"/>
</dbReference>
<evidence type="ECO:0000256" key="7">
    <source>
        <dbReference type="ARBA" id="ARBA00023122"/>
    </source>
</evidence>
<feature type="transmembrane region" description="Helical" evidence="11">
    <location>
        <begin position="92"/>
        <end position="109"/>
    </location>
</feature>
<dbReference type="NCBIfam" id="NF008604">
    <property type="entry name" value="PRK11573.1"/>
    <property type="match status" value="1"/>
</dbReference>
<evidence type="ECO:0000256" key="1">
    <source>
        <dbReference type="ARBA" id="ARBA00004651"/>
    </source>
</evidence>
<organism evidence="14 15">
    <name type="scientific">Marinobacter xiaoshiensis</name>
    <dbReference type="NCBI Taxonomy" id="3073652"/>
    <lineage>
        <taxon>Bacteria</taxon>
        <taxon>Pseudomonadati</taxon>
        <taxon>Pseudomonadota</taxon>
        <taxon>Gammaproteobacteria</taxon>
        <taxon>Pseudomonadales</taxon>
        <taxon>Marinobacteraceae</taxon>
        <taxon>Marinobacter</taxon>
    </lineage>
</organism>